<protein>
    <submittedName>
        <fullName evidence="4">TIGR03943 family protein</fullName>
    </submittedName>
</protein>
<feature type="domain" description="DUF1980" evidence="2">
    <location>
        <begin position="15"/>
        <end position="121"/>
    </location>
</feature>
<accession>A0A7X2YY06</accession>
<dbReference type="InterPro" id="IPR015402">
    <property type="entry name" value="DUF1980"/>
</dbReference>
<evidence type="ECO:0000256" key="1">
    <source>
        <dbReference type="SAM" id="Phobius"/>
    </source>
</evidence>
<evidence type="ECO:0000313" key="5">
    <source>
        <dbReference type="Proteomes" id="UP000447876"/>
    </source>
</evidence>
<reference evidence="4 5" key="1">
    <citation type="submission" date="2019-11" db="EMBL/GenBank/DDBJ databases">
        <title>Draft genome sequences of five Paenibacillus species of dairy origin.</title>
        <authorList>
            <person name="Olajide A.M."/>
            <person name="Chen S."/>
            <person name="Lapointe G."/>
        </authorList>
    </citation>
    <scope>NUCLEOTIDE SEQUENCE [LARGE SCALE GENOMIC DNA]</scope>
    <source>
        <strain evidence="4 5">12CR55</strain>
    </source>
</reference>
<keyword evidence="1" id="KW-0812">Transmembrane</keyword>
<keyword evidence="1" id="KW-1133">Transmembrane helix</keyword>
<evidence type="ECO:0000259" key="2">
    <source>
        <dbReference type="Pfam" id="PF09323"/>
    </source>
</evidence>
<feature type="domain" description="DUF1980" evidence="3">
    <location>
        <begin position="139"/>
        <end position="276"/>
    </location>
</feature>
<dbReference type="InterPro" id="IPR048447">
    <property type="entry name" value="DUF1980_C"/>
</dbReference>
<comment type="caution">
    <text evidence="4">The sequence shown here is derived from an EMBL/GenBank/DDBJ whole genome shotgun (WGS) entry which is preliminary data.</text>
</comment>
<name>A0A7X2YY06_9BACL</name>
<dbReference type="PANTHER" id="PTHR40047:SF1">
    <property type="entry name" value="UPF0703 PROTEIN YCGQ"/>
    <property type="match status" value="1"/>
</dbReference>
<evidence type="ECO:0000313" key="4">
    <source>
        <dbReference type="EMBL" id="MUG43982.1"/>
    </source>
</evidence>
<dbReference type="Pfam" id="PF09323">
    <property type="entry name" value="DUF1980"/>
    <property type="match status" value="1"/>
</dbReference>
<dbReference type="PANTHER" id="PTHR40047">
    <property type="entry name" value="UPF0703 PROTEIN YCGQ"/>
    <property type="match status" value="1"/>
</dbReference>
<dbReference type="Proteomes" id="UP000447876">
    <property type="component" value="Unassembled WGS sequence"/>
</dbReference>
<dbReference type="Pfam" id="PF21537">
    <property type="entry name" value="DUF1980_C"/>
    <property type="match status" value="1"/>
</dbReference>
<dbReference type="InterPro" id="IPR048493">
    <property type="entry name" value="DUF1980_N"/>
</dbReference>
<keyword evidence="1" id="KW-0472">Membrane</keyword>
<organism evidence="4 5">
    <name type="scientific">Paenibacillus woosongensis</name>
    <dbReference type="NCBI Taxonomy" id="307580"/>
    <lineage>
        <taxon>Bacteria</taxon>
        <taxon>Bacillati</taxon>
        <taxon>Bacillota</taxon>
        <taxon>Bacilli</taxon>
        <taxon>Bacillales</taxon>
        <taxon>Paenibacillaceae</taxon>
        <taxon>Paenibacillus</taxon>
    </lineage>
</organism>
<proteinExistence type="predicted"/>
<sequence length="286" mass="31817">MTNPRTTLRRQQLARSFILLAFALFIAHLSRSGTLHYYIAPKMEPWLRYSAIPLTAMSLSLAWEALFSSASPACGCEHHDAPASPLKNAAVYTLFLVPLLLGVVMPDQALGSMAADQKGMQLSSPALNAEHLNDIFTAPDKYNTEFAELAKKLYPQDIIEVKPEIYSETIGAFELFKDQFRGKTVKLSGFVYEDSGSDSPREFVVGRFLVQCCTADAYPFGVVVSSAQPLPWFKRDAWIEVQGTLQTTVRNGREILAVSAEEIREIPRPATPYVYPNDHPLEALDK</sequence>
<dbReference type="OrthoDB" id="9770408at2"/>
<dbReference type="AlphaFoldDB" id="A0A7X2YY06"/>
<dbReference type="RefSeq" id="WP_155609408.1">
    <property type="nucleotide sequence ID" value="NZ_WNZW01000001.1"/>
</dbReference>
<gene>
    <name evidence="4" type="ORF">GNP95_03040</name>
</gene>
<dbReference type="NCBIfam" id="TIGR03943">
    <property type="entry name" value="TIGR03943 family putative permease subunit"/>
    <property type="match status" value="1"/>
</dbReference>
<evidence type="ECO:0000259" key="3">
    <source>
        <dbReference type="Pfam" id="PF21537"/>
    </source>
</evidence>
<dbReference type="InterPro" id="IPR052955">
    <property type="entry name" value="UPF0703_membrane_permease"/>
</dbReference>
<feature type="transmembrane region" description="Helical" evidence="1">
    <location>
        <begin position="89"/>
        <end position="110"/>
    </location>
</feature>
<dbReference type="EMBL" id="WNZW01000001">
    <property type="protein sequence ID" value="MUG43982.1"/>
    <property type="molecule type" value="Genomic_DNA"/>
</dbReference>